<dbReference type="GO" id="GO:0005047">
    <property type="term" value="F:signal recognition particle binding"/>
    <property type="evidence" value="ECO:0007669"/>
    <property type="project" value="InterPro"/>
</dbReference>
<evidence type="ECO:0000256" key="15">
    <source>
        <dbReference type="PROSITE-ProRule" id="PRU00176"/>
    </source>
</evidence>
<evidence type="ECO:0000256" key="1">
    <source>
        <dbReference type="ARBA" id="ARBA00004240"/>
    </source>
</evidence>
<keyword evidence="10" id="KW-0539">Nucleus</keyword>
<evidence type="ECO:0000256" key="10">
    <source>
        <dbReference type="ARBA" id="ARBA00023242"/>
    </source>
</evidence>
<keyword evidence="6" id="KW-0963">Cytoplasm</keyword>
<dbReference type="GO" id="GO:0005730">
    <property type="term" value="C:nucleolus"/>
    <property type="evidence" value="ECO:0007669"/>
    <property type="project" value="UniProtKB-SubCell"/>
</dbReference>
<gene>
    <name evidence="18" type="ORF">GBAR_LOCUS29111</name>
</gene>
<dbReference type="PROSITE" id="PS50102">
    <property type="entry name" value="RRM"/>
    <property type="match status" value="1"/>
</dbReference>
<evidence type="ECO:0000256" key="2">
    <source>
        <dbReference type="ARBA" id="ARBA00004496"/>
    </source>
</evidence>
<reference evidence="18" key="1">
    <citation type="submission" date="2023-03" db="EMBL/GenBank/DDBJ databases">
        <authorList>
            <person name="Steffen K."/>
            <person name="Cardenas P."/>
        </authorList>
    </citation>
    <scope>NUCLEOTIDE SEQUENCE</scope>
</reference>
<comment type="subcellular location">
    <subcellularLocation>
        <location evidence="2">Cytoplasm</location>
    </subcellularLocation>
    <subcellularLocation>
        <location evidence="1">Endoplasmic reticulum</location>
    </subcellularLocation>
    <subcellularLocation>
        <location evidence="3">Nucleus</location>
        <location evidence="3">Nucleolus</location>
    </subcellularLocation>
</comment>
<dbReference type="GO" id="GO:0030942">
    <property type="term" value="F:endoplasmic reticulum signal peptide binding"/>
    <property type="evidence" value="ECO:0007669"/>
    <property type="project" value="InterPro"/>
</dbReference>
<dbReference type="Pfam" id="PF16969">
    <property type="entry name" value="SRP68"/>
    <property type="match status" value="1"/>
</dbReference>
<dbReference type="CDD" id="cd15481">
    <property type="entry name" value="SRP68-RBD"/>
    <property type="match status" value="1"/>
</dbReference>
<dbReference type="GO" id="GO:0005829">
    <property type="term" value="C:cytosol"/>
    <property type="evidence" value="ECO:0007669"/>
    <property type="project" value="UniProtKB-ARBA"/>
</dbReference>
<name>A0AA35TSW5_GEOBA</name>
<keyword evidence="11" id="KW-0687">Ribonucleoprotein</keyword>
<sequence>MSEIAASESQESPPTGSTAAPETEEGTDSSLLELTAGLERGEKAEKLPPDTIPPCSPQSGLSVLAHKIWIGNLDKRLSQENILKFVRRYGTPVSFRFNFRAGTDVMEPRGYCFVEYSTREEAEKAKAALDGKKALGKKIVVDWARIDPATKKNEDSASETWDPSVVSETLEKGVSTSAKIAALEAKLKAMEEGRHYSSRRMRRIRRNLNFTHGHRHRFQKKVLTVEKVTELRYLYLPLVCAERSWAMAMELKQEINSDPRKRFHMLRRLKKAAKHAEHLLRLSEACERCDARTRLEAQAYKFWMSANVKFEQQKWQQSLEEFGQCQTIYEKLGGAVPDDQKAVYAQRVEEMVPNIRYCAYNIGDSTDVAELVKLRPDAPGLASKIDDVLSKTQEKAASSLSEVMWREQRLPVRNERLRVGLIKLQQLEGELRGRRTAEGDEGKMEMYEQLLMECQDAMQIVREDIAAETSLSENKKRSQKAEVHMDTLRQLMDYLTHFKLTVAIDRNLHLFQTMKNPKPGARNAKPEEFVRVFDILLQHVTDLGDILGAEDLTSQKYIAALTLAFKSFRCYYLSESYVVMRKWAEAVGLLDRALEHVTQSLEQYRSLEQGAVSVNVKVDQEKFSTVHLQQLRETIKGRKCEVHVSSVLEADEVEEKMSQLSLSTKPLSECMDEFAPVPPTQKVTLAPMPPDYQALPCKPLFFDLALNHVTFPSLAHRAENKPGGITGLVKGWIWGSKS</sequence>
<evidence type="ECO:0000313" key="18">
    <source>
        <dbReference type="EMBL" id="CAI8053238.1"/>
    </source>
</evidence>
<evidence type="ECO:0000256" key="14">
    <source>
        <dbReference type="ARBA" id="ARBA00083741"/>
    </source>
</evidence>
<evidence type="ECO:0000256" key="4">
    <source>
        <dbReference type="ARBA" id="ARBA00009352"/>
    </source>
</evidence>
<feature type="compositionally biased region" description="Basic and acidic residues" evidence="16">
    <location>
        <begin position="39"/>
        <end position="48"/>
    </location>
</feature>
<feature type="compositionally biased region" description="Polar residues" evidence="16">
    <location>
        <begin position="7"/>
        <end position="20"/>
    </location>
</feature>
<keyword evidence="8 15" id="KW-0694">RNA-binding</keyword>
<feature type="domain" description="RRM" evidence="17">
    <location>
        <begin position="66"/>
        <end position="146"/>
    </location>
</feature>
<dbReference type="InterPro" id="IPR034652">
    <property type="entry name" value="SRP68-RBD"/>
</dbReference>
<dbReference type="GO" id="GO:0006614">
    <property type="term" value="P:SRP-dependent cotranslational protein targeting to membrane"/>
    <property type="evidence" value="ECO:0007669"/>
    <property type="project" value="InterPro"/>
</dbReference>
<dbReference type="GO" id="GO:0008312">
    <property type="term" value="F:7S RNA binding"/>
    <property type="evidence" value="ECO:0007669"/>
    <property type="project" value="InterPro"/>
</dbReference>
<dbReference type="InterPro" id="IPR039157">
    <property type="entry name" value="RBM18_RRM"/>
</dbReference>
<evidence type="ECO:0000256" key="6">
    <source>
        <dbReference type="ARBA" id="ARBA00022490"/>
    </source>
</evidence>
<keyword evidence="19" id="KW-1185">Reference proteome</keyword>
<protein>
    <recommendedName>
        <fullName evidence="5">Probable RNA-binding protein 18</fullName>
    </recommendedName>
    <alternativeName>
        <fullName evidence="13">RNA-binding motif protein 18</fullName>
    </alternativeName>
    <alternativeName>
        <fullName evidence="14">Signal recognition particle 68 kDa protein</fullName>
    </alternativeName>
    <alternativeName>
        <fullName evidence="12">Signal recognition particle subunit SRP68</fullName>
    </alternativeName>
</protein>
<dbReference type="InterPro" id="IPR038253">
    <property type="entry name" value="SRP68_N_sf"/>
</dbReference>
<keyword evidence="7" id="KW-0256">Endoplasmic reticulum</keyword>
<evidence type="ECO:0000256" key="8">
    <source>
        <dbReference type="ARBA" id="ARBA00022884"/>
    </source>
</evidence>
<evidence type="ECO:0000256" key="12">
    <source>
        <dbReference type="ARBA" id="ARBA00029498"/>
    </source>
</evidence>
<dbReference type="CDD" id="cd12355">
    <property type="entry name" value="RRM_RBM18"/>
    <property type="match status" value="1"/>
</dbReference>
<keyword evidence="9" id="KW-0733">Signal recognition particle</keyword>
<dbReference type="Gene3D" id="1.10.3450.40">
    <property type="entry name" value="Signal recognition particle, SRP68 subunit, RNA-binding domain"/>
    <property type="match status" value="1"/>
</dbReference>
<organism evidence="18 19">
    <name type="scientific">Geodia barretti</name>
    <name type="common">Barrett's horny sponge</name>
    <dbReference type="NCBI Taxonomy" id="519541"/>
    <lineage>
        <taxon>Eukaryota</taxon>
        <taxon>Metazoa</taxon>
        <taxon>Porifera</taxon>
        <taxon>Demospongiae</taxon>
        <taxon>Heteroscleromorpha</taxon>
        <taxon>Tetractinellida</taxon>
        <taxon>Astrophorina</taxon>
        <taxon>Geodiidae</taxon>
        <taxon>Geodia</taxon>
    </lineage>
</organism>
<feature type="region of interest" description="Disordered" evidence="16">
    <location>
        <begin position="1"/>
        <end position="56"/>
    </location>
</feature>
<dbReference type="InterPro" id="IPR035979">
    <property type="entry name" value="RBD_domain_sf"/>
</dbReference>
<dbReference type="PANTHER" id="PTHR12860:SF0">
    <property type="entry name" value="SIGNAL RECOGNITION PARTICLE SUBUNIT SRP68"/>
    <property type="match status" value="1"/>
</dbReference>
<dbReference type="EMBL" id="CASHTH010004078">
    <property type="protein sequence ID" value="CAI8053238.1"/>
    <property type="molecule type" value="Genomic_DNA"/>
</dbReference>
<evidence type="ECO:0000256" key="9">
    <source>
        <dbReference type="ARBA" id="ARBA00023135"/>
    </source>
</evidence>
<evidence type="ECO:0000256" key="3">
    <source>
        <dbReference type="ARBA" id="ARBA00004604"/>
    </source>
</evidence>
<evidence type="ECO:0000256" key="13">
    <source>
        <dbReference type="ARBA" id="ARBA00030780"/>
    </source>
</evidence>
<comment type="similarity">
    <text evidence="4">Belongs to the SRP68 family.</text>
</comment>
<dbReference type="AlphaFoldDB" id="A0AA35TSW5"/>
<dbReference type="InterPro" id="IPR000504">
    <property type="entry name" value="RRM_dom"/>
</dbReference>
<evidence type="ECO:0000313" key="19">
    <source>
        <dbReference type="Proteomes" id="UP001174909"/>
    </source>
</evidence>
<proteinExistence type="inferred from homology"/>
<accession>A0AA35TSW5</accession>
<dbReference type="Proteomes" id="UP001174909">
    <property type="component" value="Unassembled WGS sequence"/>
</dbReference>
<dbReference type="SMART" id="SM00360">
    <property type="entry name" value="RRM"/>
    <property type="match status" value="1"/>
</dbReference>
<dbReference type="SUPFAM" id="SSF54928">
    <property type="entry name" value="RNA-binding domain, RBD"/>
    <property type="match status" value="1"/>
</dbReference>
<evidence type="ECO:0000256" key="16">
    <source>
        <dbReference type="SAM" id="MobiDB-lite"/>
    </source>
</evidence>
<dbReference type="FunFam" id="1.10.3450.40:FF:000001">
    <property type="entry name" value="Signal recognition particle subunit SRP68"/>
    <property type="match status" value="1"/>
</dbReference>
<evidence type="ECO:0000256" key="5">
    <source>
        <dbReference type="ARBA" id="ARBA00021141"/>
    </source>
</evidence>
<dbReference type="InterPro" id="IPR012677">
    <property type="entry name" value="Nucleotide-bd_a/b_plait_sf"/>
</dbReference>
<evidence type="ECO:0000256" key="11">
    <source>
        <dbReference type="ARBA" id="ARBA00023274"/>
    </source>
</evidence>
<evidence type="ECO:0000256" key="7">
    <source>
        <dbReference type="ARBA" id="ARBA00022824"/>
    </source>
</evidence>
<dbReference type="GO" id="GO:0005783">
    <property type="term" value="C:endoplasmic reticulum"/>
    <property type="evidence" value="ECO:0007669"/>
    <property type="project" value="UniProtKB-SubCell"/>
</dbReference>
<dbReference type="InterPro" id="IPR026258">
    <property type="entry name" value="SRP68"/>
</dbReference>
<evidence type="ECO:0000259" key="17">
    <source>
        <dbReference type="PROSITE" id="PS50102"/>
    </source>
</evidence>
<dbReference type="GO" id="GO:0005786">
    <property type="term" value="C:signal recognition particle, endoplasmic reticulum targeting"/>
    <property type="evidence" value="ECO:0007669"/>
    <property type="project" value="UniProtKB-KW"/>
</dbReference>
<dbReference type="PANTHER" id="PTHR12860">
    <property type="entry name" value="SIGNAL RECOGNITION PARTICLE 68 KDA PROTEIN"/>
    <property type="match status" value="1"/>
</dbReference>
<dbReference type="Gene3D" id="3.30.70.330">
    <property type="match status" value="1"/>
</dbReference>
<comment type="caution">
    <text evidence="18">The sequence shown here is derived from an EMBL/GenBank/DDBJ whole genome shotgun (WGS) entry which is preliminary data.</text>
</comment>
<dbReference type="Pfam" id="PF00076">
    <property type="entry name" value="RRM_1"/>
    <property type="match status" value="1"/>
</dbReference>